<dbReference type="Gramene" id="RZC83226">
    <property type="protein sequence ID" value="RZC83226"/>
    <property type="gene ID" value="C5167_046012"/>
</dbReference>
<evidence type="ECO:0000313" key="2">
    <source>
        <dbReference type="EMBL" id="RZC83226.1"/>
    </source>
</evidence>
<protein>
    <submittedName>
        <fullName evidence="2">Uncharacterized protein</fullName>
    </submittedName>
</protein>
<feature type="compositionally biased region" description="Basic and acidic residues" evidence="1">
    <location>
        <begin position="1"/>
        <end position="16"/>
    </location>
</feature>
<dbReference type="Proteomes" id="UP000316621">
    <property type="component" value="Chromosome 11"/>
</dbReference>
<dbReference type="EMBL" id="CM010725">
    <property type="protein sequence ID" value="RZC83226.1"/>
    <property type="molecule type" value="Genomic_DNA"/>
</dbReference>
<sequence>MQHDMLFEEDNLHESEAEQAASETVNNGIATTRTLNAEDVPFQSYVYAKTDTYMWKVVYKRDTPGQSLNLEAGYWSGASSSRQPLNIDHDYVKNWQLMQSFFHWDSPLPAPKKLKITEIDLNCTPEEPVPEAPRDIYVVGEQAQVNTHPHQWFKGEGSNSNPASNDPKAKGKEIAKL</sequence>
<organism evidence="2 3">
    <name type="scientific">Papaver somniferum</name>
    <name type="common">Opium poppy</name>
    <dbReference type="NCBI Taxonomy" id="3469"/>
    <lineage>
        <taxon>Eukaryota</taxon>
        <taxon>Viridiplantae</taxon>
        <taxon>Streptophyta</taxon>
        <taxon>Embryophyta</taxon>
        <taxon>Tracheophyta</taxon>
        <taxon>Spermatophyta</taxon>
        <taxon>Magnoliopsida</taxon>
        <taxon>Ranunculales</taxon>
        <taxon>Papaveraceae</taxon>
        <taxon>Papaveroideae</taxon>
        <taxon>Papaver</taxon>
    </lineage>
</organism>
<feature type="compositionally biased region" description="Basic and acidic residues" evidence="1">
    <location>
        <begin position="167"/>
        <end position="177"/>
    </location>
</feature>
<dbReference type="AlphaFoldDB" id="A0A4Y7LDC9"/>
<reference evidence="2 3" key="1">
    <citation type="journal article" date="2018" name="Science">
        <title>The opium poppy genome and morphinan production.</title>
        <authorList>
            <person name="Guo L."/>
            <person name="Winzer T."/>
            <person name="Yang X."/>
            <person name="Li Y."/>
            <person name="Ning Z."/>
            <person name="He Z."/>
            <person name="Teodor R."/>
            <person name="Lu Y."/>
            <person name="Bowser T.A."/>
            <person name="Graham I.A."/>
            <person name="Ye K."/>
        </authorList>
    </citation>
    <scope>NUCLEOTIDE SEQUENCE [LARGE SCALE GENOMIC DNA]</scope>
    <source>
        <strain evidence="3">cv. HN1</strain>
        <tissue evidence="2">Leaves</tissue>
    </source>
</reference>
<name>A0A4Y7LDC9_PAPSO</name>
<accession>A0A4Y7LDC9</accession>
<proteinExistence type="predicted"/>
<keyword evidence="3" id="KW-1185">Reference proteome</keyword>
<evidence type="ECO:0000313" key="3">
    <source>
        <dbReference type="Proteomes" id="UP000316621"/>
    </source>
</evidence>
<feature type="region of interest" description="Disordered" evidence="1">
    <location>
        <begin position="148"/>
        <end position="177"/>
    </location>
</feature>
<evidence type="ECO:0000256" key="1">
    <source>
        <dbReference type="SAM" id="MobiDB-lite"/>
    </source>
</evidence>
<gene>
    <name evidence="2" type="ORF">C5167_046012</name>
</gene>
<feature type="non-terminal residue" evidence="2">
    <location>
        <position position="177"/>
    </location>
</feature>
<feature type="region of interest" description="Disordered" evidence="1">
    <location>
        <begin position="1"/>
        <end position="25"/>
    </location>
</feature>